<proteinExistence type="predicted"/>
<dbReference type="EMBL" id="JADPRT010000022">
    <property type="protein sequence ID" value="MBF9073359.1"/>
    <property type="molecule type" value="Genomic_DNA"/>
</dbReference>
<feature type="region of interest" description="Disordered" evidence="1">
    <location>
        <begin position="1"/>
        <end position="20"/>
    </location>
</feature>
<gene>
    <name evidence="2" type="ORF">I2501_12815</name>
    <name evidence="3" type="ORF">I2501_35630</name>
</gene>
<comment type="caution">
    <text evidence="3">The sequence shown here is derived from an EMBL/GenBank/DDBJ whole genome shotgun (WGS) entry which is preliminary data.</text>
</comment>
<reference evidence="3" key="1">
    <citation type="submission" date="2020-11" db="EMBL/GenBank/DDBJ databases">
        <title>Isolation and identification of active actinomycetes.</title>
        <authorList>
            <person name="Yu B."/>
        </authorList>
    </citation>
    <scope>NUCLEOTIDE SEQUENCE</scope>
    <source>
        <strain evidence="3">NEAU-YB345</strain>
    </source>
</reference>
<evidence type="ECO:0000256" key="1">
    <source>
        <dbReference type="SAM" id="MobiDB-lite"/>
    </source>
</evidence>
<sequence>MTVMSFRLHTPHTPTPTQATGRRLHDALRGAFGRLQHTRAAAESAEVTLAQATVTALRTTAAESSTARGTLRLALHDGVERVYLLDPNDFAATTSPEVAYDARVHAAYILAAQGHRAEWLAPHLDLPLPAARAICARAERHGPDGPCNAVARR</sequence>
<name>A0A931BA44_9ACTN</name>
<protein>
    <submittedName>
        <fullName evidence="3">Uncharacterized protein</fullName>
    </submittedName>
</protein>
<evidence type="ECO:0000313" key="3">
    <source>
        <dbReference type="EMBL" id="MBF9073359.1"/>
    </source>
</evidence>
<evidence type="ECO:0000313" key="4">
    <source>
        <dbReference type="Proteomes" id="UP000657385"/>
    </source>
</evidence>
<dbReference type="EMBL" id="JADPRT010000004">
    <property type="protein sequence ID" value="MBF9068905.1"/>
    <property type="molecule type" value="Genomic_DNA"/>
</dbReference>
<evidence type="ECO:0000313" key="2">
    <source>
        <dbReference type="EMBL" id="MBF9068905.1"/>
    </source>
</evidence>
<accession>A0A931BA44</accession>
<dbReference type="RefSeq" id="WP_196194038.1">
    <property type="nucleotide sequence ID" value="NZ_JADPRT010000004.1"/>
</dbReference>
<keyword evidence="4" id="KW-1185">Reference proteome</keyword>
<organism evidence="3 4">
    <name type="scientific">Streptacidiphilus fuscans</name>
    <dbReference type="NCBI Taxonomy" id="2789292"/>
    <lineage>
        <taxon>Bacteria</taxon>
        <taxon>Bacillati</taxon>
        <taxon>Actinomycetota</taxon>
        <taxon>Actinomycetes</taxon>
        <taxon>Kitasatosporales</taxon>
        <taxon>Streptomycetaceae</taxon>
        <taxon>Streptacidiphilus</taxon>
    </lineage>
</organism>
<dbReference type="Proteomes" id="UP000657385">
    <property type="component" value="Unassembled WGS sequence"/>
</dbReference>
<dbReference type="AlphaFoldDB" id="A0A931BA44"/>